<evidence type="ECO:0000256" key="3">
    <source>
        <dbReference type="ARBA" id="ARBA00023237"/>
    </source>
</evidence>
<comment type="subunit">
    <text evidence="4">Component of the lipopolysaccharide transport and assembly complex. Interacts with LptE and LptA.</text>
</comment>
<comment type="caution">
    <text evidence="7">The sequence shown here is derived from an EMBL/GenBank/DDBJ whole genome shotgun (WGS) entry which is preliminary data.</text>
</comment>
<dbReference type="RefSeq" id="WP_284202273.1">
    <property type="nucleotide sequence ID" value="NZ_BSPQ01000001.1"/>
</dbReference>
<comment type="caution">
    <text evidence="4">Lacks conserved residue(s) required for the propagation of feature annotation.</text>
</comment>
<evidence type="ECO:0000256" key="4">
    <source>
        <dbReference type="HAMAP-Rule" id="MF_01411"/>
    </source>
</evidence>
<organism evidence="7 8">
    <name type="scientific">Psychromonas marina</name>
    <dbReference type="NCBI Taxonomy" id="88364"/>
    <lineage>
        <taxon>Bacteria</taxon>
        <taxon>Pseudomonadati</taxon>
        <taxon>Pseudomonadota</taxon>
        <taxon>Gammaproteobacteria</taxon>
        <taxon>Alteromonadales</taxon>
        <taxon>Psychromonadaceae</taxon>
        <taxon>Psychromonas</taxon>
    </lineage>
</organism>
<proteinExistence type="inferred from homology"/>
<dbReference type="Gene3D" id="2.60.450.10">
    <property type="entry name" value="Lipopolysaccharide (LPS) transport protein A like domain"/>
    <property type="match status" value="1"/>
</dbReference>
<name>A0ABQ6DVN5_9GAMM</name>
<evidence type="ECO:0000256" key="2">
    <source>
        <dbReference type="ARBA" id="ARBA00023136"/>
    </source>
</evidence>
<dbReference type="InterPro" id="IPR007543">
    <property type="entry name" value="LptD_C"/>
</dbReference>
<reference evidence="8" key="1">
    <citation type="journal article" date="2019" name="Int. J. Syst. Evol. Microbiol.">
        <title>The Global Catalogue of Microorganisms (GCM) 10K type strain sequencing project: providing services to taxonomists for standard genome sequencing and annotation.</title>
        <authorList>
            <consortium name="The Broad Institute Genomics Platform"/>
            <consortium name="The Broad Institute Genome Sequencing Center for Infectious Disease"/>
            <person name="Wu L."/>
            <person name="Ma J."/>
        </authorList>
    </citation>
    <scope>NUCLEOTIDE SEQUENCE [LARGE SCALE GENOMIC DNA]</scope>
    <source>
        <strain evidence="8">NBRC 103166</strain>
    </source>
</reference>
<evidence type="ECO:0000313" key="7">
    <source>
        <dbReference type="EMBL" id="GLS89158.1"/>
    </source>
</evidence>
<accession>A0ABQ6DVN5</accession>
<dbReference type="PANTHER" id="PTHR30189">
    <property type="entry name" value="LPS-ASSEMBLY PROTEIN"/>
    <property type="match status" value="1"/>
</dbReference>
<gene>
    <name evidence="4 7" type="primary">lptD</name>
    <name evidence="7" type="ORF">GCM10007916_02250</name>
</gene>
<protein>
    <recommendedName>
        <fullName evidence="4">LPS-assembly protein LptD</fullName>
    </recommendedName>
</protein>
<dbReference type="EMBL" id="BSPQ01000001">
    <property type="protein sequence ID" value="GLS89158.1"/>
    <property type="molecule type" value="Genomic_DNA"/>
</dbReference>
<feature type="domain" description="LptD C-terminal" evidence="6">
    <location>
        <begin position="318"/>
        <end position="697"/>
    </location>
</feature>
<dbReference type="Pfam" id="PF04453">
    <property type="entry name" value="LptD"/>
    <property type="match status" value="1"/>
</dbReference>
<evidence type="ECO:0000313" key="8">
    <source>
        <dbReference type="Proteomes" id="UP001157353"/>
    </source>
</evidence>
<sequence precursor="true">MLKTIPWLLLLLPLTKSYAEQETIQQTDNETESAIENSELLTEEQIISPRNRNEFLRQCYIRVPAQVPSTETRPDEQIPVNIDALSVSGSKAKFIYQDDVYLKQGDKNLSADKMTYFVDQERATAEGNVNFVNGELTLYSDDLETNLNNDQTTLNQADYQFHGQGGRGTADRIYDNGLDLYELNASSYTACPPEDTTWRLDATTLYIDNTEEMGSAYNAVLRVKDVPVFYFPYISYPLTDKRKTGLLFPSVEYANTNGFTYTQPLYINIAPNMDATITPTYMQNRGTKLAAEYRYLFDSGKGSLQGEYLGNDKIRGYDRYLYHWDHNVSFGQGWNFNAKYNKVSDDYYFTDLDTEYGDRSDNQLLQTAKLSYRQESWNSELEVRDFQILGSGDTPHSVMPKLAFSAYRPIDWKSLQLDLYSEITQFGHDDEDVYTGTRIHIEPKLSLPLYYNSMFVNTELKYMLSFYEQDLPDSNKESWYSDLERTVTRNLPSFKINSGVNFERDFSFMGSNYRQTLVPQVQYLYVPYQNQSAIGTYDTTSLQQDYYGLFRDNRYSGYDRIADANQVTLGISSSFLDNNGKEKMRFAIGQNYYIESSKVHLPDSDNISETSRSSLVGEFDMNFKNNYFVHAGIEWDTDNNQIKRANATLEKRWLYNTFAQVNYRYLGFSEDNELAIDEDEVVNQLGAKANWSINSQWTAFASYYHDLEYNQTFESIIGVQYQSCCWAVGLTIDEHMLAYYGDLSDITSTRETEQSIKLNIELMGLGGVGFSSGDQGLFDYGRPFYLK</sequence>
<feature type="signal peptide" evidence="4">
    <location>
        <begin position="1"/>
        <end position="19"/>
    </location>
</feature>
<feature type="domain" description="Organic solvent tolerance-like N-terminal" evidence="5">
    <location>
        <begin position="83"/>
        <end position="211"/>
    </location>
</feature>
<comment type="subcellular location">
    <subcellularLocation>
        <location evidence="4">Cell outer membrane</location>
    </subcellularLocation>
</comment>
<evidence type="ECO:0000259" key="6">
    <source>
        <dbReference type="Pfam" id="PF04453"/>
    </source>
</evidence>
<keyword evidence="3 4" id="KW-0998">Cell outer membrane</keyword>
<dbReference type="Pfam" id="PF03968">
    <property type="entry name" value="LptD_N"/>
    <property type="match status" value="1"/>
</dbReference>
<dbReference type="InterPro" id="IPR050218">
    <property type="entry name" value="LptD"/>
</dbReference>
<dbReference type="InterPro" id="IPR005653">
    <property type="entry name" value="OstA-like_N"/>
</dbReference>
<keyword evidence="1 4" id="KW-0732">Signal</keyword>
<dbReference type="PANTHER" id="PTHR30189:SF1">
    <property type="entry name" value="LPS-ASSEMBLY PROTEIN LPTD"/>
    <property type="match status" value="1"/>
</dbReference>
<evidence type="ECO:0000256" key="1">
    <source>
        <dbReference type="ARBA" id="ARBA00022729"/>
    </source>
</evidence>
<comment type="similarity">
    <text evidence="4">Belongs to the LptD family.</text>
</comment>
<dbReference type="InterPro" id="IPR020889">
    <property type="entry name" value="LipoPS_assembly_LptD"/>
</dbReference>
<dbReference type="Proteomes" id="UP001157353">
    <property type="component" value="Unassembled WGS sequence"/>
</dbReference>
<evidence type="ECO:0000259" key="5">
    <source>
        <dbReference type="Pfam" id="PF03968"/>
    </source>
</evidence>
<comment type="function">
    <text evidence="4">Together with LptE, is involved in the assembly of lipopolysaccharide (LPS) at the surface of the outer membrane.</text>
</comment>
<dbReference type="HAMAP" id="MF_01411">
    <property type="entry name" value="LPS_assembly_LptD"/>
    <property type="match status" value="1"/>
</dbReference>
<feature type="chain" id="PRO_5044900820" description="LPS-assembly protein LptD" evidence="4">
    <location>
        <begin position="20"/>
        <end position="787"/>
    </location>
</feature>
<dbReference type="NCBIfam" id="NF002997">
    <property type="entry name" value="PRK03761.1"/>
    <property type="match status" value="1"/>
</dbReference>
<keyword evidence="2 4" id="KW-0472">Membrane</keyword>
<keyword evidence="8" id="KW-1185">Reference proteome</keyword>